<evidence type="ECO:0000256" key="1">
    <source>
        <dbReference type="SAM" id="MobiDB-lite"/>
    </source>
</evidence>
<feature type="compositionally biased region" description="Polar residues" evidence="1">
    <location>
        <begin position="112"/>
        <end position="128"/>
    </location>
</feature>
<reference evidence="2" key="1">
    <citation type="submission" date="2020-02" db="EMBL/GenBank/DDBJ databases">
        <authorList>
            <person name="Palmer J.M."/>
        </authorList>
    </citation>
    <scope>NUCLEOTIDE SEQUENCE</scope>
    <source>
        <strain evidence="2">EPUS1.4</strain>
        <tissue evidence="2">Thallus</tissue>
    </source>
</reference>
<feature type="region of interest" description="Disordered" evidence="1">
    <location>
        <begin position="487"/>
        <end position="512"/>
    </location>
</feature>
<keyword evidence="3" id="KW-1185">Reference proteome</keyword>
<feature type="compositionally biased region" description="Basic residues" evidence="1">
    <location>
        <begin position="294"/>
        <end position="304"/>
    </location>
</feature>
<dbReference type="EMBL" id="JAACFV010000165">
    <property type="protein sequence ID" value="KAF7503723.1"/>
    <property type="molecule type" value="Genomic_DNA"/>
</dbReference>
<feature type="compositionally biased region" description="Polar residues" evidence="1">
    <location>
        <begin position="1134"/>
        <end position="1143"/>
    </location>
</feature>
<feature type="region of interest" description="Disordered" evidence="1">
    <location>
        <begin position="535"/>
        <end position="626"/>
    </location>
</feature>
<feature type="compositionally biased region" description="Basic and acidic residues" evidence="1">
    <location>
        <begin position="587"/>
        <end position="599"/>
    </location>
</feature>
<feature type="compositionally biased region" description="Acidic residues" evidence="1">
    <location>
        <begin position="600"/>
        <end position="610"/>
    </location>
</feature>
<feature type="compositionally biased region" description="Polar residues" evidence="1">
    <location>
        <begin position="825"/>
        <end position="835"/>
    </location>
</feature>
<organism evidence="2 3">
    <name type="scientific">Endocarpon pusillum</name>
    <dbReference type="NCBI Taxonomy" id="364733"/>
    <lineage>
        <taxon>Eukaryota</taxon>
        <taxon>Fungi</taxon>
        <taxon>Dikarya</taxon>
        <taxon>Ascomycota</taxon>
        <taxon>Pezizomycotina</taxon>
        <taxon>Eurotiomycetes</taxon>
        <taxon>Chaetothyriomycetidae</taxon>
        <taxon>Verrucariales</taxon>
        <taxon>Verrucariaceae</taxon>
        <taxon>Endocarpon</taxon>
    </lineage>
</organism>
<dbReference type="Proteomes" id="UP000606974">
    <property type="component" value="Unassembled WGS sequence"/>
</dbReference>
<feature type="compositionally biased region" description="Polar residues" evidence="1">
    <location>
        <begin position="68"/>
        <end position="80"/>
    </location>
</feature>
<gene>
    <name evidence="2" type="ORF">GJ744_003348</name>
</gene>
<feature type="region of interest" description="Disordered" evidence="1">
    <location>
        <begin position="408"/>
        <end position="444"/>
    </location>
</feature>
<evidence type="ECO:0000313" key="3">
    <source>
        <dbReference type="Proteomes" id="UP000606974"/>
    </source>
</evidence>
<feature type="compositionally biased region" description="Polar residues" evidence="1">
    <location>
        <begin position="560"/>
        <end position="572"/>
    </location>
</feature>
<accession>A0A8H7A7W0</accession>
<feature type="region of interest" description="Disordered" evidence="1">
    <location>
        <begin position="56"/>
        <end position="308"/>
    </location>
</feature>
<feature type="compositionally biased region" description="Basic and acidic residues" evidence="1">
    <location>
        <begin position="543"/>
        <end position="558"/>
    </location>
</feature>
<proteinExistence type="predicted"/>
<feature type="region of interest" description="Disordered" evidence="1">
    <location>
        <begin position="993"/>
        <end position="1256"/>
    </location>
</feature>
<dbReference type="InterPro" id="IPR021582">
    <property type="entry name" value="Aim21"/>
</dbReference>
<feature type="region of interest" description="Disordered" evidence="1">
    <location>
        <begin position="912"/>
        <end position="969"/>
    </location>
</feature>
<dbReference type="Pfam" id="PF11489">
    <property type="entry name" value="Aim21"/>
    <property type="match status" value="1"/>
</dbReference>
<dbReference type="AlphaFoldDB" id="A0A8H7A7W0"/>
<feature type="compositionally biased region" description="Basic residues" evidence="1">
    <location>
        <begin position="945"/>
        <end position="955"/>
    </location>
</feature>
<feature type="compositionally biased region" description="Polar residues" evidence="1">
    <location>
        <begin position="1083"/>
        <end position="1094"/>
    </location>
</feature>
<feature type="compositionally biased region" description="Polar residues" evidence="1">
    <location>
        <begin position="657"/>
        <end position="685"/>
    </location>
</feature>
<name>A0A8H7A7W0_9EURO</name>
<protein>
    <submittedName>
        <fullName evidence="2">Uncharacterized protein</fullName>
    </submittedName>
</protein>
<feature type="region of interest" description="Disordered" evidence="1">
    <location>
        <begin position="657"/>
        <end position="897"/>
    </location>
</feature>
<comment type="caution">
    <text evidence="2">The sequence shown here is derived from an EMBL/GenBank/DDBJ whole genome shotgun (WGS) entry which is preliminary data.</text>
</comment>
<dbReference type="OrthoDB" id="5386574at2759"/>
<evidence type="ECO:0000313" key="2">
    <source>
        <dbReference type="EMBL" id="KAF7503723.1"/>
    </source>
</evidence>
<feature type="compositionally biased region" description="Polar residues" evidence="1">
    <location>
        <begin position="867"/>
        <end position="885"/>
    </location>
</feature>
<feature type="compositionally biased region" description="Low complexity" evidence="1">
    <location>
        <begin position="1018"/>
        <end position="1032"/>
    </location>
</feature>
<feature type="compositionally biased region" description="Pro residues" evidence="1">
    <location>
        <begin position="762"/>
        <end position="774"/>
    </location>
</feature>
<sequence>MIGDSPLRWVEEQSAFQYPGVQRHELVVQSVRDLVIKGQFAGSASKSSSIRFLRMSSTAGPQIPPRPTRSQNAGAASTSRVPEIPPRPAHKRLDRSVSPSSFPHSPLYDPPSSHNLGRSISNDTSNLSLPPRPPSVTLPSIGQEGSEYADINYNTPTPAESVGPEEVGQMRNIGGDLKLHAPKPSLPQASAKAQVKAVTRTDDQQAAAHGFGKAGTPSHEEFDPFTRSPTLRATSIRSGSQPSRPPSRRHSIAPGEEEQGPAELGLRVPINPNMGDVQAPSPAPFSALSDHHGPGKRRHHARTKSGREVYLPPGSYGLHGHGVPTHDKFDKDWYAKHPDQLLHEETIGHGHYSATGSGRGEWALSSDDLNKIVRNTASRGAGFGTNEGVMSYPDEQIGYLASDQYSSRIASPSQGGGHLHKLHSNSSQPATESPLRKTSFPTGLFQKSEFAKSKGSLSGRSDAVDSEAEDDVIHVDDPARRYNKVTGGEETINEVEDLGPNGGNAPEQGGYIDENGYGVPILASDEVAKDIGAEYMQPAISPKQERRSSGYYGGDDHASGNITPTSRPTSRPGSIHGFSASLSRFMARHEDREDIHTPLEDVDEYEPLFPDEDKNQKGSLNAADRFKLRPDTLKHRFPSQDIWEDTPSSAMHVATVSTSDIATQNESTGAESASKTFEDSGAQSARKNEVDEAEKTKLSPKEERLAKSRFAPHLRDDMPTRPDIQQRFPSRDIWEDTPDSMQLVTTVATPPPPSEEATSPEGAPPNKPSIPPRPVNRSKLGEGSAVPSLPASDDVKQPQVPARPPKRAQAVPPPTDKLTDITVPLPQTSEKNISPTEAKKGPSLPDRPKPQIPARPTKKESLEALTKTLSATSSGSQDTVTSTTLPKPKPAVPARPVGAKVNLPTAFMSDLNQRLQLGPRPPVKEKEPEPVVAKEALPLSDARKGRARGPQRRAPAKSPSSYAEAPSVTFPKFSIATPKSLWSIGEHDGLAVHSLERSSSQPQKPLPKVLPDDGDLNATAAASTRPADAPKAMVPTGLALNIAGDSADPSPMDSAIATPGTEKSDPLSKSIGTPVHEDKDGFSSLSKQVVANSGTTGGSPLGRADSKNEETGGLGRDNNDNNTRSTVEHGALSKASTARSTASGEPLQKASAQEPHIGTVEAVGEDVLATNASAEPTSEKEMPITSVETSSRYENDDVNVSARQGKESEHVGTGHGEMGTESGLKKHVPHKELEEMTATANGKGHAAEEEGSANSG</sequence>
<feature type="compositionally biased region" description="Basic and acidic residues" evidence="1">
    <location>
        <begin position="686"/>
        <end position="706"/>
    </location>
</feature>